<accession>A0ABR2CBI7</accession>
<gene>
    <name evidence="1" type="ORF">V6N12_049512</name>
</gene>
<sequence>MKLSLEKLEKTMKAGDIQDYLRRKEKRETGEEKDWKICFLDYHSKSQGLKWYYSLHNHDSEGEFCE</sequence>
<evidence type="ECO:0000313" key="2">
    <source>
        <dbReference type="Proteomes" id="UP001472677"/>
    </source>
</evidence>
<reference evidence="1 2" key="1">
    <citation type="journal article" date="2024" name="G3 (Bethesda)">
        <title>Genome assembly of Hibiscus sabdariffa L. provides insights into metabolisms of medicinal natural products.</title>
        <authorList>
            <person name="Kim T."/>
        </authorList>
    </citation>
    <scope>NUCLEOTIDE SEQUENCE [LARGE SCALE GENOMIC DNA]</scope>
    <source>
        <strain evidence="1">TK-2024</strain>
        <tissue evidence="1">Old leaves</tissue>
    </source>
</reference>
<evidence type="ECO:0000313" key="1">
    <source>
        <dbReference type="EMBL" id="KAK8516800.1"/>
    </source>
</evidence>
<protein>
    <submittedName>
        <fullName evidence="1">Uncharacterized protein</fullName>
    </submittedName>
</protein>
<keyword evidence="2" id="KW-1185">Reference proteome</keyword>
<name>A0ABR2CBI7_9ROSI</name>
<comment type="caution">
    <text evidence="1">The sequence shown here is derived from an EMBL/GenBank/DDBJ whole genome shotgun (WGS) entry which is preliminary data.</text>
</comment>
<dbReference type="EMBL" id="JBBPBM010000057">
    <property type="protein sequence ID" value="KAK8516800.1"/>
    <property type="molecule type" value="Genomic_DNA"/>
</dbReference>
<dbReference type="Proteomes" id="UP001472677">
    <property type="component" value="Unassembled WGS sequence"/>
</dbReference>
<proteinExistence type="predicted"/>
<organism evidence="1 2">
    <name type="scientific">Hibiscus sabdariffa</name>
    <name type="common">roselle</name>
    <dbReference type="NCBI Taxonomy" id="183260"/>
    <lineage>
        <taxon>Eukaryota</taxon>
        <taxon>Viridiplantae</taxon>
        <taxon>Streptophyta</taxon>
        <taxon>Embryophyta</taxon>
        <taxon>Tracheophyta</taxon>
        <taxon>Spermatophyta</taxon>
        <taxon>Magnoliopsida</taxon>
        <taxon>eudicotyledons</taxon>
        <taxon>Gunneridae</taxon>
        <taxon>Pentapetalae</taxon>
        <taxon>rosids</taxon>
        <taxon>malvids</taxon>
        <taxon>Malvales</taxon>
        <taxon>Malvaceae</taxon>
        <taxon>Malvoideae</taxon>
        <taxon>Hibiscus</taxon>
    </lineage>
</organism>